<accession>A0A806J9R4</accession>
<dbReference type="InterPro" id="IPR013783">
    <property type="entry name" value="Ig-like_fold"/>
</dbReference>
<dbReference type="KEGG" id="hpaz:K756_01935"/>
<dbReference type="AlphaFoldDB" id="A0A806J9R4"/>
<protein>
    <submittedName>
        <fullName evidence="2">Uncharacterized protein</fullName>
    </submittedName>
</protein>
<reference evidence="2 3" key="1">
    <citation type="journal article" date="2013" name="PLoS ONE">
        <title>Complete Genome Analysis of a Haemophilus parasuis Serovar 12 Strain from China.</title>
        <authorList>
            <person name="Li Y."/>
            <person name="Kwok A.H."/>
            <person name="Jiang J."/>
            <person name="Zou Y."/>
            <person name="Zheng F."/>
            <person name="Chen P."/>
            <person name="Hou C."/>
            <person name="Leung F.C."/>
            <person name="Jiang P."/>
        </authorList>
    </citation>
    <scope>NUCLEOTIDE SEQUENCE [LARGE SCALE GENOMIC DNA]</scope>
    <source>
        <strain evidence="2 3">ZJ0906</strain>
    </source>
</reference>
<sequence>MKIEFPATTGENPIVEGDKVTINYTPELENGTAGTPTTLTYTYTGGNWVQDEKDSLKLTPTTDQSGKVSVTIPEDKVADKTSVSATTTDVAGRTSAESETSRKDAPFDVKSDKPVITSIKAIDTSTTADKDPERVIIEGTSTEADGTKVYLHKEGQTNGQPIAETTVTSGKFKFDISESTATPLAVGDKFVATVQTKRCRN</sequence>
<proteinExistence type="predicted"/>
<dbReference type="Gene3D" id="2.60.40.10">
    <property type="entry name" value="Immunoglobulins"/>
    <property type="match status" value="1"/>
</dbReference>
<dbReference type="Proteomes" id="UP000014672">
    <property type="component" value="Chromosome"/>
</dbReference>
<evidence type="ECO:0000313" key="3">
    <source>
        <dbReference type="Proteomes" id="UP000014672"/>
    </source>
</evidence>
<evidence type="ECO:0000256" key="1">
    <source>
        <dbReference type="SAM" id="MobiDB-lite"/>
    </source>
</evidence>
<gene>
    <name evidence="2" type="ORF">K756_01935</name>
</gene>
<feature type="region of interest" description="Disordered" evidence="1">
    <location>
        <begin position="83"/>
        <end position="106"/>
    </location>
</feature>
<evidence type="ECO:0000313" key="2">
    <source>
        <dbReference type="EMBL" id="AGO15645.1"/>
    </source>
</evidence>
<dbReference type="EMBL" id="CP005384">
    <property type="protein sequence ID" value="AGO15645.1"/>
    <property type="molecule type" value="Genomic_DNA"/>
</dbReference>
<organism evidence="2 3">
    <name type="scientific">Glaesserella parasuis ZJ0906</name>
    <dbReference type="NCBI Taxonomy" id="1322346"/>
    <lineage>
        <taxon>Bacteria</taxon>
        <taxon>Pseudomonadati</taxon>
        <taxon>Pseudomonadota</taxon>
        <taxon>Gammaproteobacteria</taxon>
        <taxon>Pasteurellales</taxon>
        <taxon>Pasteurellaceae</taxon>
        <taxon>Glaesserella</taxon>
    </lineage>
</organism>
<name>A0A806J9R4_GLAPU</name>